<organism evidence="1">
    <name type="scientific">Brassica cretica</name>
    <name type="common">Mustard</name>
    <dbReference type="NCBI Taxonomy" id="69181"/>
    <lineage>
        <taxon>Eukaryota</taxon>
        <taxon>Viridiplantae</taxon>
        <taxon>Streptophyta</taxon>
        <taxon>Embryophyta</taxon>
        <taxon>Tracheophyta</taxon>
        <taxon>Spermatophyta</taxon>
        <taxon>Magnoliopsida</taxon>
        <taxon>eudicotyledons</taxon>
        <taxon>Gunneridae</taxon>
        <taxon>Pentapetalae</taxon>
        <taxon>rosids</taxon>
        <taxon>malvids</taxon>
        <taxon>Brassicales</taxon>
        <taxon>Brassicaceae</taxon>
        <taxon>Brassiceae</taxon>
        <taxon>Brassica</taxon>
    </lineage>
</organism>
<gene>
    <name evidence="1" type="ORF">F2Q70_00036017</name>
</gene>
<name>A0A8S9JYI4_BRACR</name>
<accession>A0A8S9JYI4</accession>
<reference evidence="1" key="1">
    <citation type="submission" date="2019-12" db="EMBL/GenBank/DDBJ databases">
        <title>Genome sequencing and annotation of Brassica cretica.</title>
        <authorList>
            <person name="Studholme D.J."/>
            <person name="Sarris P.F."/>
        </authorList>
    </citation>
    <scope>NUCLEOTIDE SEQUENCE</scope>
    <source>
        <strain evidence="1">PFS-102/07</strain>
        <tissue evidence="1">Leaf</tissue>
    </source>
</reference>
<comment type="caution">
    <text evidence="1">The sequence shown here is derived from an EMBL/GenBank/DDBJ whole genome shotgun (WGS) entry which is preliminary data.</text>
</comment>
<sequence>MVDSEAFRFRSVTYRIVEDSSVQFLGHAKCSDLRLNLISSRYAEKTEKHQSVKDLVMVYFKVEVKESEERSQESNVMLRWLS</sequence>
<proteinExistence type="predicted"/>
<dbReference type="EMBL" id="QGKY02000246">
    <property type="protein sequence ID" value="KAF2586423.1"/>
    <property type="molecule type" value="Genomic_DNA"/>
</dbReference>
<dbReference type="AlphaFoldDB" id="A0A8S9JYI4"/>
<protein>
    <submittedName>
        <fullName evidence="1">Uncharacterized protein</fullName>
    </submittedName>
</protein>
<evidence type="ECO:0000313" key="1">
    <source>
        <dbReference type="EMBL" id="KAF2586423.1"/>
    </source>
</evidence>